<accession>A0A1M6JA05</accession>
<dbReference type="EMBL" id="FRAE01000004">
    <property type="protein sequence ID" value="SHJ43546.1"/>
    <property type="molecule type" value="Genomic_DNA"/>
</dbReference>
<dbReference type="Proteomes" id="UP000242497">
    <property type="component" value="Unassembled WGS sequence"/>
</dbReference>
<keyword evidence="5 6" id="KW-0472">Membrane</keyword>
<evidence type="ECO:0000256" key="2">
    <source>
        <dbReference type="ARBA" id="ARBA00022475"/>
    </source>
</evidence>
<keyword evidence="4 6" id="KW-1133">Transmembrane helix</keyword>
<evidence type="ECO:0000313" key="7">
    <source>
        <dbReference type="EMBL" id="SHJ43546.1"/>
    </source>
</evidence>
<comment type="subcellular location">
    <subcellularLocation>
        <location evidence="1">Cell membrane</location>
    </subcellularLocation>
</comment>
<protein>
    <submittedName>
        <fullName evidence="7">Flagellar protein FliO/FliZ</fullName>
    </submittedName>
</protein>
<evidence type="ECO:0000256" key="5">
    <source>
        <dbReference type="ARBA" id="ARBA00023136"/>
    </source>
</evidence>
<keyword evidence="8" id="KW-1185">Reference proteome</keyword>
<dbReference type="STRING" id="1123349.SAMN02744037_00041"/>
<feature type="transmembrane region" description="Helical" evidence="6">
    <location>
        <begin position="6"/>
        <end position="24"/>
    </location>
</feature>
<keyword evidence="7" id="KW-0966">Cell projection</keyword>
<proteinExistence type="predicted"/>
<dbReference type="InterPro" id="IPR022781">
    <property type="entry name" value="Flagellar_biosynth_FliO"/>
</dbReference>
<dbReference type="GO" id="GO:0044781">
    <property type="term" value="P:bacterial-type flagellum organization"/>
    <property type="evidence" value="ECO:0007669"/>
    <property type="project" value="InterPro"/>
</dbReference>
<organism evidence="7 8">
    <name type="scientific">Tepidibacter formicigenes DSM 15518</name>
    <dbReference type="NCBI Taxonomy" id="1123349"/>
    <lineage>
        <taxon>Bacteria</taxon>
        <taxon>Bacillati</taxon>
        <taxon>Bacillota</taxon>
        <taxon>Clostridia</taxon>
        <taxon>Peptostreptococcales</taxon>
        <taxon>Peptostreptococcaceae</taxon>
        <taxon>Tepidibacter</taxon>
    </lineage>
</organism>
<keyword evidence="7" id="KW-0969">Cilium</keyword>
<dbReference type="Pfam" id="PF04347">
    <property type="entry name" value="FliO"/>
    <property type="match status" value="1"/>
</dbReference>
<evidence type="ECO:0000256" key="6">
    <source>
        <dbReference type="SAM" id="Phobius"/>
    </source>
</evidence>
<keyword evidence="3 6" id="KW-0812">Transmembrane</keyword>
<keyword evidence="2" id="KW-1003">Cell membrane</keyword>
<dbReference type="GO" id="GO:0016020">
    <property type="term" value="C:membrane"/>
    <property type="evidence" value="ECO:0007669"/>
    <property type="project" value="InterPro"/>
</dbReference>
<evidence type="ECO:0000256" key="3">
    <source>
        <dbReference type="ARBA" id="ARBA00022692"/>
    </source>
</evidence>
<sequence length="93" mass="11124">MGILLEILKIIGYICVFLIILYLAQWTSKYLARKNEFLHKNKKIKIVERLFLGKDKEVILLQYKEKEYLLGISQDKFTKIDTFKLKDDNNEKI</sequence>
<dbReference type="RefSeq" id="WP_072886398.1">
    <property type="nucleotide sequence ID" value="NZ_FRAE01000004.1"/>
</dbReference>
<reference evidence="8" key="1">
    <citation type="submission" date="2016-11" db="EMBL/GenBank/DDBJ databases">
        <authorList>
            <person name="Varghese N."/>
            <person name="Submissions S."/>
        </authorList>
    </citation>
    <scope>NUCLEOTIDE SEQUENCE [LARGE SCALE GENOMIC DNA]</scope>
    <source>
        <strain evidence="8">DSM 15518</strain>
    </source>
</reference>
<evidence type="ECO:0000256" key="4">
    <source>
        <dbReference type="ARBA" id="ARBA00022989"/>
    </source>
</evidence>
<gene>
    <name evidence="7" type="ORF">SAMN02744037_00041</name>
</gene>
<name>A0A1M6JA05_9FIRM</name>
<evidence type="ECO:0000256" key="1">
    <source>
        <dbReference type="ARBA" id="ARBA00004236"/>
    </source>
</evidence>
<dbReference type="AlphaFoldDB" id="A0A1M6JA05"/>
<keyword evidence="7" id="KW-0282">Flagellum</keyword>
<evidence type="ECO:0000313" key="8">
    <source>
        <dbReference type="Proteomes" id="UP000242497"/>
    </source>
</evidence>
<dbReference type="OrthoDB" id="1753599at2"/>